<dbReference type="GO" id="GO:0005524">
    <property type="term" value="F:ATP binding"/>
    <property type="evidence" value="ECO:0007669"/>
    <property type="project" value="UniProtKB-KW"/>
</dbReference>
<feature type="domain" description="Mur ligase C-terminal" evidence="4">
    <location>
        <begin position="88"/>
        <end position="213"/>
    </location>
</feature>
<evidence type="ECO:0000313" key="7">
    <source>
        <dbReference type="Proteomes" id="UP000034324"/>
    </source>
</evidence>
<evidence type="ECO:0000256" key="3">
    <source>
        <dbReference type="ARBA" id="ARBA00022840"/>
    </source>
</evidence>
<feature type="domain" description="Mur ligase central" evidence="5">
    <location>
        <begin position="3"/>
        <end position="66"/>
    </location>
</feature>
<keyword evidence="1 6" id="KW-0436">Ligase</keyword>
<evidence type="ECO:0000256" key="2">
    <source>
        <dbReference type="ARBA" id="ARBA00022741"/>
    </source>
</evidence>
<evidence type="ECO:0000259" key="4">
    <source>
        <dbReference type="Pfam" id="PF02875"/>
    </source>
</evidence>
<dbReference type="PANTHER" id="PTHR43024:SF1">
    <property type="entry name" value="UDP-N-ACETYLMURAMOYL-TRIPEPTIDE--D-ALANYL-D-ALANINE LIGASE"/>
    <property type="match status" value="1"/>
</dbReference>
<keyword evidence="2" id="KW-0547">Nucleotide-binding</keyword>
<dbReference type="AlphaFoldDB" id="A0A0G0KB30"/>
<dbReference type="Pfam" id="PF08245">
    <property type="entry name" value="Mur_ligase_M"/>
    <property type="match status" value="1"/>
</dbReference>
<dbReference type="PANTHER" id="PTHR43024">
    <property type="entry name" value="UDP-N-ACETYLMURAMOYL-TRIPEPTIDE--D-ALANYL-D-ALANINE LIGASE"/>
    <property type="match status" value="1"/>
</dbReference>
<dbReference type="PATRIC" id="fig|1618432.3.peg.983"/>
<proteinExistence type="predicted"/>
<dbReference type="Gene3D" id="3.40.1190.10">
    <property type="entry name" value="Mur-like, catalytic domain"/>
    <property type="match status" value="1"/>
</dbReference>
<feature type="non-terminal residue" evidence="6">
    <location>
        <position position="1"/>
    </location>
</feature>
<protein>
    <submittedName>
        <fullName evidence="6">UDP-N-acetylmuramoyl-tripeptide-D-alanyl-D-alanine ligase</fullName>
    </submittedName>
</protein>
<reference evidence="6 7" key="1">
    <citation type="journal article" date="2015" name="Nature">
        <title>rRNA introns, odd ribosomes, and small enigmatic genomes across a large radiation of phyla.</title>
        <authorList>
            <person name="Brown C.T."/>
            <person name="Hug L.A."/>
            <person name="Thomas B.C."/>
            <person name="Sharon I."/>
            <person name="Castelle C.J."/>
            <person name="Singh A."/>
            <person name="Wilkins M.J."/>
            <person name="Williams K.H."/>
            <person name="Banfield J.F."/>
        </authorList>
    </citation>
    <scope>NUCLEOTIDE SEQUENCE [LARGE SCALE GENOMIC DNA]</scope>
</reference>
<dbReference type="InterPro" id="IPR036615">
    <property type="entry name" value="Mur_ligase_C_dom_sf"/>
</dbReference>
<evidence type="ECO:0000313" key="6">
    <source>
        <dbReference type="EMBL" id="KKQ76057.1"/>
    </source>
</evidence>
<dbReference type="InterPro" id="IPR004101">
    <property type="entry name" value="Mur_ligase_C"/>
</dbReference>
<dbReference type="InterPro" id="IPR036565">
    <property type="entry name" value="Mur-like_cat_sf"/>
</dbReference>
<dbReference type="GO" id="GO:0016881">
    <property type="term" value="F:acid-amino acid ligase activity"/>
    <property type="evidence" value="ECO:0007669"/>
    <property type="project" value="InterPro"/>
</dbReference>
<dbReference type="Gene3D" id="3.90.190.20">
    <property type="entry name" value="Mur ligase, C-terminal domain"/>
    <property type="match status" value="1"/>
</dbReference>
<dbReference type="Proteomes" id="UP000034324">
    <property type="component" value="Unassembled WGS sequence"/>
</dbReference>
<dbReference type="EMBL" id="LBVC01000087">
    <property type="protein sequence ID" value="KKQ76057.1"/>
    <property type="molecule type" value="Genomic_DNA"/>
</dbReference>
<sequence length="233" mass="25983">LTCEVITYSLKDSKAHVFGKIKEECGLEGIEMTCQWGKQKKESVTFHLPLSGEHNAMNALAAVTVALSFGIRVSHIQKAMESFIPTSGRSTFIRLKKGVTLIDDSYNANPNSMTAAIQMLKKISKNQQTYAVLGDMLELGAKEIEYHREIGRIIEENNIDNVLTFGLLSQYIIKEVKNKKKGVSFWTLDQNELILQLKQELIKNPGVVLIKGSHGMRMDKVVVALIEAFGKDA</sequence>
<dbReference type="Pfam" id="PF02875">
    <property type="entry name" value="Mur_ligase_C"/>
    <property type="match status" value="1"/>
</dbReference>
<keyword evidence="3" id="KW-0067">ATP-binding</keyword>
<dbReference type="InterPro" id="IPR051046">
    <property type="entry name" value="MurCDEF_CellWall_CoF430Synth"/>
</dbReference>
<gene>
    <name evidence="6" type="ORF">US99_C0087G0001</name>
</gene>
<dbReference type="SUPFAM" id="SSF53623">
    <property type="entry name" value="MurD-like peptide ligases, catalytic domain"/>
    <property type="match status" value="1"/>
</dbReference>
<comment type="caution">
    <text evidence="6">The sequence shown here is derived from an EMBL/GenBank/DDBJ whole genome shotgun (WGS) entry which is preliminary data.</text>
</comment>
<dbReference type="SUPFAM" id="SSF53244">
    <property type="entry name" value="MurD-like peptide ligases, peptide-binding domain"/>
    <property type="match status" value="1"/>
</dbReference>
<dbReference type="InterPro" id="IPR013221">
    <property type="entry name" value="Mur_ligase_cen"/>
</dbReference>
<name>A0A0G0KB30_9BACT</name>
<organism evidence="6 7">
    <name type="scientific">Candidatus Daviesbacteria bacterium GW2011_GWF2_38_6</name>
    <dbReference type="NCBI Taxonomy" id="1618432"/>
    <lineage>
        <taxon>Bacteria</taxon>
        <taxon>Candidatus Daviesiibacteriota</taxon>
    </lineage>
</organism>
<evidence type="ECO:0000256" key="1">
    <source>
        <dbReference type="ARBA" id="ARBA00022598"/>
    </source>
</evidence>
<accession>A0A0G0KB30</accession>
<evidence type="ECO:0000259" key="5">
    <source>
        <dbReference type="Pfam" id="PF08245"/>
    </source>
</evidence>